<dbReference type="AlphaFoldDB" id="A0A835PN52"/>
<evidence type="ECO:0000313" key="3">
    <source>
        <dbReference type="EMBL" id="KAG0456439.1"/>
    </source>
</evidence>
<evidence type="ECO:0000313" key="2">
    <source>
        <dbReference type="EMBL" id="KAG0455251.1"/>
    </source>
</evidence>
<feature type="region of interest" description="Disordered" evidence="1">
    <location>
        <begin position="64"/>
        <end position="103"/>
    </location>
</feature>
<dbReference type="Proteomes" id="UP000636800">
    <property type="component" value="Chromosome 13"/>
</dbReference>
<dbReference type="EMBL" id="JADCNM010000013">
    <property type="protein sequence ID" value="KAG0456439.1"/>
    <property type="molecule type" value="Genomic_DNA"/>
</dbReference>
<keyword evidence="4" id="KW-1185">Reference proteome</keyword>
<feature type="compositionally biased region" description="Basic and acidic residues" evidence="1">
    <location>
        <begin position="88"/>
        <end position="100"/>
    </location>
</feature>
<dbReference type="EMBL" id="JADCNL010000013">
    <property type="protein sequence ID" value="KAG0455251.1"/>
    <property type="molecule type" value="Genomic_DNA"/>
</dbReference>
<evidence type="ECO:0000313" key="5">
    <source>
        <dbReference type="Proteomes" id="UP000639772"/>
    </source>
</evidence>
<protein>
    <submittedName>
        <fullName evidence="3">Uncharacterized protein</fullName>
    </submittedName>
</protein>
<sequence length="174" mass="19313">MASKHPPDASACIPFPSPDCRVGPELPDMVRVLFWQHHSFSSPQERHCTFSSRDAGKTIKVQTPLPPVRNTATPFRRGGRNPGNYDQEPPRPEGHRHDGAGRVGAENSKRRVWFSANGYISSIPSMSTAANSGREIGAGFVGRWPPWFSVEWLPLVRLQLAVAETYLVGPWLVM</sequence>
<name>A0A835PN52_VANPL</name>
<accession>A0A835PN52</accession>
<organism evidence="3 5">
    <name type="scientific">Vanilla planifolia</name>
    <name type="common">Vanilla</name>
    <dbReference type="NCBI Taxonomy" id="51239"/>
    <lineage>
        <taxon>Eukaryota</taxon>
        <taxon>Viridiplantae</taxon>
        <taxon>Streptophyta</taxon>
        <taxon>Embryophyta</taxon>
        <taxon>Tracheophyta</taxon>
        <taxon>Spermatophyta</taxon>
        <taxon>Magnoliopsida</taxon>
        <taxon>Liliopsida</taxon>
        <taxon>Asparagales</taxon>
        <taxon>Orchidaceae</taxon>
        <taxon>Vanilloideae</taxon>
        <taxon>Vanilleae</taxon>
        <taxon>Vanilla</taxon>
    </lineage>
</organism>
<dbReference type="Proteomes" id="UP000639772">
    <property type="component" value="Chromosome 13"/>
</dbReference>
<comment type="caution">
    <text evidence="3">The sequence shown here is derived from an EMBL/GenBank/DDBJ whole genome shotgun (WGS) entry which is preliminary data.</text>
</comment>
<gene>
    <name evidence="3" type="ORF">HPP92_024227</name>
    <name evidence="2" type="ORF">HPP92_024543</name>
</gene>
<evidence type="ECO:0000256" key="1">
    <source>
        <dbReference type="SAM" id="MobiDB-lite"/>
    </source>
</evidence>
<evidence type="ECO:0000313" key="4">
    <source>
        <dbReference type="Proteomes" id="UP000636800"/>
    </source>
</evidence>
<proteinExistence type="predicted"/>
<reference evidence="4 5" key="1">
    <citation type="journal article" date="2020" name="Nat. Food">
        <title>A phased Vanilla planifolia genome enables genetic improvement of flavour and production.</title>
        <authorList>
            <person name="Hasing T."/>
            <person name="Tang H."/>
            <person name="Brym M."/>
            <person name="Khazi F."/>
            <person name="Huang T."/>
            <person name="Chambers A.H."/>
        </authorList>
    </citation>
    <scope>NUCLEOTIDE SEQUENCE [LARGE SCALE GENOMIC DNA]</scope>
    <source>
        <tissue evidence="3">Leaf</tissue>
    </source>
</reference>